<keyword evidence="2" id="KW-1185">Reference proteome</keyword>
<gene>
    <name evidence="1" type="ORF">EFREU_v1c04850</name>
</gene>
<protein>
    <submittedName>
        <fullName evidence="1">Uncharacterized protein</fullName>
    </submittedName>
</protein>
<dbReference type="Proteomes" id="UP000232222">
    <property type="component" value="Chromosome"/>
</dbReference>
<evidence type="ECO:0000313" key="2">
    <source>
        <dbReference type="Proteomes" id="UP000232222"/>
    </source>
</evidence>
<proteinExistence type="predicted"/>
<accession>A0A2K8NRP8</accession>
<reference evidence="1 2" key="1">
    <citation type="submission" date="2017-11" db="EMBL/GenBank/DDBJ databases">
        <title>Genome sequence of Entomoplasma freundtii BARC 318 (ATCC 51999).</title>
        <authorList>
            <person name="Lo W.-S."/>
            <person name="Gasparich G.E."/>
            <person name="Kuo C.-H."/>
        </authorList>
    </citation>
    <scope>NUCLEOTIDE SEQUENCE [LARGE SCALE GENOMIC DNA]</scope>
    <source>
        <strain evidence="1 2">BARC 318</strain>
    </source>
</reference>
<dbReference type="KEGG" id="efr:EFREU_v1c04850"/>
<dbReference type="AlphaFoldDB" id="A0A2K8NRP8"/>
<name>A0A2K8NRP8_9MOLU</name>
<evidence type="ECO:0000313" key="1">
    <source>
        <dbReference type="EMBL" id="ATZ16510.1"/>
    </source>
</evidence>
<dbReference type="RefSeq" id="WP_100609527.1">
    <property type="nucleotide sequence ID" value="NZ_CP024962.1"/>
</dbReference>
<dbReference type="EMBL" id="CP024962">
    <property type="protein sequence ID" value="ATZ16510.1"/>
    <property type="molecule type" value="Genomic_DNA"/>
</dbReference>
<sequence>MSPYEKHPESEYEKQKRKDSHSPWYRRLTLIFLVTTIIFATLSIIIGVKFHDYKSRLNKTEPVLLLMEIKIPDDQKKEKEYQITYEDYQGPSLDPSWYGKSLLEYLTKFGKTGLINVDGGWLKSVQGIIPGEDYYWEIQSFHQPTSVGISDLYISHANYITFVYKNWKSGL</sequence>
<organism evidence="1 2">
    <name type="scientific">Entomoplasma freundtii</name>
    <dbReference type="NCBI Taxonomy" id="74700"/>
    <lineage>
        <taxon>Bacteria</taxon>
        <taxon>Bacillati</taxon>
        <taxon>Mycoplasmatota</taxon>
        <taxon>Mollicutes</taxon>
        <taxon>Entomoplasmatales</taxon>
        <taxon>Entomoplasmataceae</taxon>
        <taxon>Entomoplasma</taxon>
    </lineage>
</organism>